<dbReference type="Proteomes" id="UP001365128">
    <property type="component" value="Unassembled WGS sequence"/>
</dbReference>
<name>A0ABR1MET6_9PEZI</name>
<gene>
    <name evidence="1" type="ORF">IWX46DRAFT_75131</name>
</gene>
<accession>A0ABR1MET6</accession>
<dbReference type="InterPro" id="IPR013785">
    <property type="entry name" value="Aldolase_TIM"/>
</dbReference>
<dbReference type="Gene3D" id="3.20.20.70">
    <property type="entry name" value="Aldolase class I"/>
    <property type="match status" value="1"/>
</dbReference>
<evidence type="ECO:0000313" key="2">
    <source>
        <dbReference type="Proteomes" id="UP001365128"/>
    </source>
</evidence>
<dbReference type="SUPFAM" id="SSF51569">
    <property type="entry name" value="Aldolase"/>
    <property type="match status" value="1"/>
</dbReference>
<sequence length="114" mass="12755">MDGWMDGWRMECFVFFVYARVGCMDIWELLQLIEAGKARDYKRARQIHGQLLPLTKAVHHRGSHMEATVGFKHVLVARGILDHATVRSPLVPLGIAAEEEVYAAVAASKLPKVA</sequence>
<evidence type="ECO:0008006" key="3">
    <source>
        <dbReference type="Google" id="ProtNLM"/>
    </source>
</evidence>
<comment type="caution">
    <text evidence="1">The sequence shown here is derived from an EMBL/GenBank/DDBJ whole genome shotgun (WGS) entry which is preliminary data.</text>
</comment>
<dbReference type="EMBL" id="JBBPDW010000014">
    <property type="protein sequence ID" value="KAK7546620.1"/>
    <property type="molecule type" value="Genomic_DNA"/>
</dbReference>
<reference evidence="1 2" key="1">
    <citation type="submission" date="2024-04" db="EMBL/GenBank/DDBJ databases">
        <title>Phyllosticta paracitricarpa is synonymous to the EU quarantine fungus P. citricarpa based on phylogenomic analyses.</title>
        <authorList>
            <consortium name="Lawrence Berkeley National Laboratory"/>
            <person name="Van Ingen-Buijs V.A."/>
            <person name="Van Westerhoven A.C."/>
            <person name="Haridas S."/>
            <person name="Skiadas P."/>
            <person name="Martin F."/>
            <person name="Groenewald J.Z."/>
            <person name="Crous P.W."/>
            <person name="Seidl M.F."/>
        </authorList>
    </citation>
    <scope>NUCLEOTIDE SEQUENCE [LARGE SCALE GENOMIC DNA]</scope>
    <source>
        <strain evidence="1 2">CBS 122670</strain>
    </source>
</reference>
<evidence type="ECO:0000313" key="1">
    <source>
        <dbReference type="EMBL" id="KAK7546620.1"/>
    </source>
</evidence>
<proteinExistence type="predicted"/>
<keyword evidence="2" id="KW-1185">Reference proteome</keyword>
<organism evidence="1 2">
    <name type="scientific">Phyllosticta citricarpa</name>
    <dbReference type="NCBI Taxonomy" id="55181"/>
    <lineage>
        <taxon>Eukaryota</taxon>
        <taxon>Fungi</taxon>
        <taxon>Dikarya</taxon>
        <taxon>Ascomycota</taxon>
        <taxon>Pezizomycotina</taxon>
        <taxon>Dothideomycetes</taxon>
        <taxon>Dothideomycetes incertae sedis</taxon>
        <taxon>Botryosphaeriales</taxon>
        <taxon>Phyllostictaceae</taxon>
        <taxon>Phyllosticta</taxon>
    </lineage>
</organism>
<protein>
    <recommendedName>
        <fullName evidence="3">Dihydrodipicolinate synthase</fullName>
    </recommendedName>
</protein>